<evidence type="ECO:0000313" key="8">
    <source>
        <dbReference type="Proteomes" id="UP001146793"/>
    </source>
</evidence>
<accession>A0AAV7YJ46</accession>
<proteinExistence type="inferred from homology"/>
<dbReference type="AlphaFoldDB" id="A0AAV7YJ46"/>
<dbReference type="InterPro" id="IPR056729">
    <property type="entry name" value="GMPPB_C"/>
</dbReference>
<comment type="similarity">
    <text evidence="2">Belongs to the transferase hexapeptide repeat family.</text>
</comment>
<reference evidence="7" key="1">
    <citation type="submission" date="2022-08" db="EMBL/GenBank/DDBJ databases">
        <title>Novel sulphate-reducing endosymbionts in the free-living metamonad Anaeramoeba.</title>
        <authorList>
            <person name="Jerlstrom-Hultqvist J."/>
            <person name="Cepicka I."/>
            <person name="Gallot-Lavallee L."/>
            <person name="Salas-Leiva D."/>
            <person name="Curtis B.A."/>
            <person name="Zahonova K."/>
            <person name="Pipaliya S."/>
            <person name="Dacks J."/>
            <person name="Roger A.J."/>
        </authorList>
    </citation>
    <scope>NUCLEOTIDE SEQUENCE</scope>
    <source>
        <strain evidence="7">Busselton2</strain>
    </source>
</reference>
<feature type="domain" description="Nucleotidyl transferase" evidence="5">
    <location>
        <begin position="4"/>
        <end position="230"/>
    </location>
</feature>
<dbReference type="Pfam" id="PF25087">
    <property type="entry name" value="GMPPB_C"/>
    <property type="match status" value="1"/>
</dbReference>
<dbReference type="EMBL" id="JANTQA010000057">
    <property type="protein sequence ID" value="KAJ3429793.1"/>
    <property type="molecule type" value="Genomic_DNA"/>
</dbReference>
<dbReference type="PANTHER" id="PTHR22572">
    <property type="entry name" value="SUGAR-1-PHOSPHATE GUANYL TRANSFERASE"/>
    <property type="match status" value="1"/>
</dbReference>
<comment type="pathway">
    <text evidence="1">Nucleotide-sugar biosynthesis; GDP-alpha-D-mannose biosynthesis; GDP-alpha-D-mannose from alpha-D-mannose 1-phosphate (GTP route): step 1/1.</text>
</comment>
<dbReference type="Pfam" id="PF00483">
    <property type="entry name" value="NTP_transferase"/>
    <property type="match status" value="1"/>
</dbReference>
<dbReference type="EC" id="2.7.7.13" evidence="3"/>
<gene>
    <name evidence="7" type="ORF">M0812_25153</name>
</gene>
<evidence type="ECO:0000256" key="1">
    <source>
        <dbReference type="ARBA" id="ARBA00004823"/>
    </source>
</evidence>
<dbReference type="InterPro" id="IPR050486">
    <property type="entry name" value="Mannose-1P_guanyltransferase"/>
</dbReference>
<keyword evidence="4" id="KW-0808">Transferase</keyword>
<protein>
    <recommendedName>
        <fullName evidence="3">mannose-1-phosphate guanylyltransferase</fullName>
        <ecNumber evidence="3">2.7.7.13</ecNumber>
    </recommendedName>
</protein>
<sequence>MPPKALILAGGFGTRLRPLTFSKPKPLVELLNKPMLMHQLEAISKLGVKKIVLAVSDIGETLQTFIKQFNQKNETVEVIVSKEDYPLGTAGPIKLAEKHLKGDDPIFIVNSDIICEFPLKELLDFHVKKQSTTTILGFKVENPSRYGVIIPDKEGRVQRFVEKPQTFVGNLINTGVVVINSKVLELIPENKFCSLEREIYPQLVDKQCIFCFQKGSFWIDLGIPTDYIFGAQLYMNYLRNTNRDERNETLNKLQQKFLKSYIIENEMIEKETQQQQQQQQSNFKIIGNVIVPQKENSVKIGKGCILGPNVVIGPNVTIGEGCRIFNSTILENVTIGNHTLVEGSVVGWKSKIGNWVQIRNNSVLGLDVTVGDNCVLNSVSVCPNKSANKSIWEKTIVL</sequence>
<dbReference type="SUPFAM" id="SSF51161">
    <property type="entry name" value="Trimeric LpxA-like enzymes"/>
    <property type="match status" value="1"/>
</dbReference>
<evidence type="ECO:0000259" key="6">
    <source>
        <dbReference type="Pfam" id="PF25087"/>
    </source>
</evidence>
<dbReference type="InterPro" id="IPR005835">
    <property type="entry name" value="NTP_transferase_dom"/>
</dbReference>
<dbReference type="SUPFAM" id="SSF53448">
    <property type="entry name" value="Nucleotide-diphospho-sugar transferases"/>
    <property type="match status" value="1"/>
</dbReference>
<name>A0AAV7YJ46_9EUKA</name>
<dbReference type="GO" id="GO:0004475">
    <property type="term" value="F:mannose-1-phosphate guanylyltransferase (GTP) activity"/>
    <property type="evidence" value="ECO:0007669"/>
    <property type="project" value="UniProtKB-EC"/>
</dbReference>
<dbReference type="InterPro" id="IPR011004">
    <property type="entry name" value="Trimer_LpxA-like_sf"/>
</dbReference>
<evidence type="ECO:0000256" key="3">
    <source>
        <dbReference type="ARBA" id="ARBA00012387"/>
    </source>
</evidence>
<dbReference type="Gene3D" id="3.90.550.10">
    <property type="entry name" value="Spore Coat Polysaccharide Biosynthesis Protein SpsA, Chain A"/>
    <property type="match status" value="1"/>
</dbReference>
<dbReference type="InterPro" id="IPR029044">
    <property type="entry name" value="Nucleotide-diphossugar_trans"/>
</dbReference>
<feature type="domain" description="Mannose-1-phosphate guanyltransferase C-terminal" evidence="6">
    <location>
        <begin position="286"/>
        <end position="397"/>
    </location>
</feature>
<comment type="caution">
    <text evidence="7">The sequence shown here is derived from an EMBL/GenBank/DDBJ whole genome shotgun (WGS) entry which is preliminary data.</text>
</comment>
<evidence type="ECO:0000313" key="7">
    <source>
        <dbReference type="EMBL" id="KAJ3429793.1"/>
    </source>
</evidence>
<organism evidence="7 8">
    <name type="scientific">Anaeramoeba flamelloides</name>
    <dbReference type="NCBI Taxonomy" id="1746091"/>
    <lineage>
        <taxon>Eukaryota</taxon>
        <taxon>Metamonada</taxon>
        <taxon>Anaeramoebidae</taxon>
        <taxon>Anaeramoeba</taxon>
    </lineage>
</organism>
<dbReference type="Proteomes" id="UP001146793">
    <property type="component" value="Unassembled WGS sequence"/>
</dbReference>
<evidence type="ECO:0000259" key="5">
    <source>
        <dbReference type="Pfam" id="PF00483"/>
    </source>
</evidence>
<dbReference type="Gene3D" id="2.160.10.10">
    <property type="entry name" value="Hexapeptide repeat proteins"/>
    <property type="match status" value="1"/>
</dbReference>
<evidence type="ECO:0000256" key="2">
    <source>
        <dbReference type="ARBA" id="ARBA00007274"/>
    </source>
</evidence>
<evidence type="ECO:0000256" key="4">
    <source>
        <dbReference type="ARBA" id="ARBA00022679"/>
    </source>
</evidence>
<dbReference type="FunFam" id="3.90.550.10:FF:000013">
    <property type="entry name" value="mannose-1-phosphate guanyltransferase beta"/>
    <property type="match status" value="1"/>
</dbReference>